<protein>
    <submittedName>
        <fullName evidence="5">Hydrogenase maturation protease</fullName>
    </submittedName>
</protein>
<dbReference type="CDD" id="cd06062">
    <property type="entry name" value="H2MP_MemB-H2up"/>
    <property type="match status" value="1"/>
</dbReference>
<dbReference type="HOGENOM" id="CLU_099037_0_0_0"/>
<evidence type="ECO:0000256" key="1">
    <source>
        <dbReference type="ARBA" id="ARBA00006814"/>
    </source>
</evidence>
<comment type="similarity">
    <text evidence="1">Belongs to the peptidase A31 family.</text>
</comment>
<evidence type="ECO:0000256" key="2">
    <source>
        <dbReference type="ARBA" id="ARBA00022670"/>
    </source>
</evidence>
<keyword evidence="2 5" id="KW-0645">Protease</keyword>
<dbReference type="GO" id="GO:0004190">
    <property type="term" value="F:aspartic-type endopeptidase activity"/>
    <property type="evidence" value="ECO:0007669"/>
    <property type="project" value="UniProtKB-KW"/>
</dbReference>
<dbReference type="RefSeq" id="WP_013886107.1">
    <property type="nucleotide sequence ID" value="NC_015672.1"/>
</dbReference>
<dbReference type="EMBL" id="CP002858">
    <property type="protein sequence ID" value="AEI14617.1"/>
    <property type="molecule type" value="Genomic_DNA"/>
</dbReference>
<dbReference type="STRING" id="717231.Flexsi_0958"/>
<dbReference type="OrthoDB" id="9792731at2"/>
<dbReference type="KEGG" id="fsi:Flexsi_0958"/>
<dbReference type="Gene3D" id="3.40.50.1450">
    <property type="entry name" value="HybD-like"/>
    <property type="match status" value="1"/>
</dbReference>
<evidence type="ECO:0000313" key="6">
    <source>
        <dbReference type="Proteomes" id="UP000006621"/>
    </source>
</evidence>
<accession>F8E5C1</accession>
<dbReference type="NCBIfam" id="TIGR00072">
    <property type="entry name" value="hydrog_prot"/>
    <property type="match status" value="1"/>
</dbReference>
<evidence type="ECO:0000256" key="4">
    <source>
        <dbReference type="ARBA" id="ARBA00022801"/>
    </source>
</evidence>
<dbReference type="eggNOG" id="COG0680">
    <property type="taxonomic scope" value="Bacteria"/>
</dbReference>
<reference evidence="5 6" key="1">
    <citation type="journal article" date="2011" name="Stand. Genomic Sci.">
        <title>Genome sequence of the moderately thermophilic halophile Flexistipes sinusarabici strain (MAS10).</title>
        <authorList>
            <person name="Lapidus A."/>
            <person name="Chertkov O."/>
            <person name="Nolan M."/>
            <person name="Lucas S."/>
            <person name="Hammon N."/>
            <person name="Deshpande S."/>
            <person name="Cheng J.F."/>
            <person name="Tapia R."/>
            <person name="Han C."/>
            <person name="Goodwin L."/>
            <person name="Pitluck S."/>
            <person name="Liolios K."/>
            <person name="Pagani I."/>
            <person name="Ivanova N."/>
            <person name="Huntemann M."/>
            <person name="Mavromatis K."/>
            <person name="Mikhailova N."/>
            <person name="Pati A."/>
            <person name="Chen A."/>
            <person name="Palaniappan K."/>
            <person name="Land M."/>
            <person name="Hauser L."/>
            <person name="Brambilla E.M."/>
            <person name="Rohde M."/>
            <person name="Abt B."/>
            <person name="Spring S."/>
            <person name="Goker M."/>
            <person name="Bristow J."/>
            <person name="Eisen J.A."/>
            <person name="Markowitz V."/>
            <person name="Hugenholtz P."/>
            <person name="Kyrpides N.C."/>
            <person name="Klenk H.P."/>
            <person name="Woyke T."/>
        </authorList>
    </citation>
    <scope>NUCLEOTIDE SEQUENCE [LARGE SCALE GENOMIC DNA]</scope>
    <source>
        <strain evidence="6">DSM 4947 / MAS 10</strain>
    </source>
</reference>
<gene>
    <name evidence="5" type="ordered locus">Flexsi_0958</name>
</gene>
<sequence>MKISIFGAGNTLLSDEGFGVHFVRYLQSRYDFPENIDVVDAGTMGMLASGFIENYDYVFIIDVVEIKDKPGTILIYDYDDIRLNKMPAKLSPHQIGVQEMLLMCDIRGVSPDNLKLISVVPESMTIGDSLSKTLKNCLKEVENILLKELESLNIPFYKKSIN</sequence>
<dbReference type="SUPFAM" id="SSF53163">
    <property type="entry name" value="HybD-like"/>
    <property type="match status" value="1"/>
</dbReference>
<dbReference type="Pfam" id="PF01750">
    <property type="entry name" value="HycI"/>
    <property type="match status" value="1"/>
</dbReference>
<dbReference type="Proteomes" id="UP000006621">
    <property type="component" value="Chromosome"/>
</dbReference>
<dbReference type="PANTHER" id="PTHR30302">
    <property type="entry name" value="HYDROGENASE 1 MATURATION PROTEASE"/>
    <property type="match status" value="1"/>
</dbReference>
<dbReference type="AlphaFoldDB" id="F8E5C1"/>
<dbReference type="GO" id="GO:0008047">
    <property type="term" value="F:enzyme activator activity"/>
    <property type="evidence" value="ECO:0007669"/>
    <property type="project" value="InterPro"/>
</dbReference>
<organism evidence="5 6">
    <name type="scientific">Flexistipes sinusarabici (strain ATCC 49648 / DSM 4947 / MAS 10)</name>
    <dbReference type="NCBI Taxonomy" id="717231"/>
    <lineage>
        <taxon>Bacteria</taxon>
        <taxon>Pseudomonadati</taxon>
        <taxon>Deferribacterota</taxon>
        <taxon>Deferribacteres</taxon>
        <taxon>Deferribacterales</taxon>
        <taxon>Flexistipitaceae</taxon>
        <taxon>Flexistipes</taxon>
    </lineage>
</organism>
<keyword evidence="6" id="KW-1185">Reference proteome</keyword>
<evidence type="ECO:0000313" key="5">
    <source>
        <dbReference type="EMBL" id="AEI14617.1"/>
    </source>
</evidence>
<keyword evidence="4" id="KW-0378">Hydrolase</keyword>
<name>F8E5C1_FLESM</name>
<dbReference type="GO" id="GO:0016485">
    <property type="term" value="P:protein processing"/>
    <property type="evidence" value="ECO:0007669"/>
    <property type="project" value="TreeGrafter"/>
</dbReference>
<dbReference type="InterPro" id="IPR000671">
    <property type="entry name" value="Peptidase_A31"/>
</dbReference>
<dbReference type="PRINTS" id="PR00446">
    <property type="entry name" value="HYDRGNUPTAKE"/>
</dbReference>
<reference evidence="6" key="2">
    <citation type="submission" date="2011-06" db="EMBL/GenBank/DDBJ databases">
        <title>The complete genome of Flexistipes sinusarabici DSM 4947.</title>
        <authorList>
            <person name="Lucas S."/>
            <person name="Han J."/>
            <person name="Lapidus A."/>
            <person name="Bruce D."/>
            <person name="Goodwin L."/>
            <person name="Pitluck S."/>
            <person name="Peters L."/>
            <person name="Kyrpides N."/>
            <person name="Mavromatis K."/>
            <person name="Ivanova N."/>
            <person name="Mikhailova N."/>
            <person name="Chertkov O."/>
            <person name="Detter J.C."/>
            <person name="Tapia R."/>
            <person name="Han C."/>
            <person name="Land M."/>
            <person name="Hauser L."/>
            <person name="Markowitz V."/>
            <person name="Cheng J.-F."/>
            <person name="Hugenholtz P."/>
            <person name="Woyke T."/>
            <person name="Wu D."/>
            <person name="Spring S."/>
            <person name="Schroeder M."/>
            <person name="Brambilla E."/>
            <person name="Klenk H.-P."/>
            <person name="Eisen J.A."/>
        </authorList>
    </citation>
    <scope>NUCLEOTIDE SEQUENCE [LARGE SCALE GENOMIC DNA]</scope>
    <source>
        <strain evidence="6">DSM 4947 / MAS 10</strain>
    </source>
</reference>
<evidence type="ECO:0000256" key="3">
    <source>
        <dbReference type="ARBA" id="ARBA00022750"/>
    </source>
</evidence>
<dbReference type="InterPro" id="IPR023430">
    <property type="entry name" value="Pept_HybD-like_dom_sf"/>
</dbReference>
<dbReference type="PANTHER" id="PTHR30302:SF1">
    <property type="entry name" value="HYDROGENASE 2 MATURATION PROTEASE"/>
    <property type="match status" value="1"/>
</dbReference>
<keyword evidence="3" id="KW-0064">Aspartyl protease</keyword>
<proteinExistence type="inferred from homology"/>